<reference evidence="3" key="1">
    <citation type="submission" date="2021-02" db="EMBL/GenBank/DDBJ databases">
        <authorList>
            <person name="Nowell W R."/>
        </authorList>
    </citation>
    <scope>NUCLEOTIDE SEQUENCE</scope>
</reference>
<evidence type="ECO:0000313" key="6">
    <source>
        <dbReference type="Proteomes" id="UP000663829"/>
    </source>
</evidence>
<dbReference type="Proteomes" id="UP000663829">
    <property type="component" value="Unassembled WGS sequence"/>
</dbReference>
<proteinExistence type="predicted"/>
<feature type="compositionally biased region" description="Acidic residues" evidence="1">
    <location>
        <begin position="23"/>
        <end position="43"/>
    </location>
</feature>
<dbReference type="AlphaFoldDB" id="A0A814I525"/>
<dbReference type="Proteomes" id="UP000681722">
    <property type="component" value="Unassembled WGS sequence"/>
</dbReference>
<evidence type="ECO:0000256" key="1">
    <source>
        <dbReference type="SAM" id="MobiDB-lite"/>
    </source>
</evidence>
<name>A0A814I525_9BILA</name>
<dbReference type="EMBL" id="CAJNOK010001223">
    <property type="protein sequence ID" value="CAF0800042.1"/>
    <property type="molecule type" value="Genomic_DNA"/>
</dbReference>
<dbReference type="EMBL" id="CAJOBA010001223">
    <property type="protein sequence ID" value="CAF3583320.1"/>
    <property type="molecule type" value="Genomic_DNA"/>
</dbReference>
<gene>
    <name evidence="3" type="ORF">GPM918_LOCUS14709</name>
    <name evidence="2" type="ORF">OVA965_LOCUS4596</name>
    <name evidence="5" type="ORF">SRO942_LOCUS14709</name>
    <name evidence="4" type="ORF">TMI583_LOCUS4594</name>
</gene>
<organism evidence="3 6">
    <name type="scientific">Didymodactylos carnosus</name>
    <dbReference type="NCBI Taxonomy" id="1234261"/>
    <lineage>
        <taxon>Eukaryota</taxon>
        <taxon>Metazoa</taxon>
        <taxon>Spiralia</taxon>
        <taxon>Gnathifera</taxon>
        <taxon>Rotifera</taxon>
        <taxon>Eurotatoria</taxon>
        <taxon>Bdelloidea</taxon>
        <taxon>Philodinida</taxon>
        <taxon>Philodinidae</taxon>
        <taxon>Didymodactylos</taxon>
    </lineage>
</organism>
<dbReference type="EMBL" id="CAJNOQ010003586">
    <property type="protein sequence ID" value="CAF1019665.1"/>
    <property type="molecule type" value="Genomic_DNA"/>
</dbReference>
<evidence type="ECO:0000313" key="2">
    <source>
        <dbReference type="EMBL" id="CAF0800042.1"/>
    </source>
</evidence>
<comment type="caution">
    <text evidence="3">The sequence shown here is derived from an EMBL/GenBank/DDBJ whole genome shotgun (WGS) entry which is preliminary data.</text>
</comment>
<evidence type="ECO:0000313" key="3">
    <source>
        <dbReference type="EMBL" id="CAF1019665.1"/>
    </source>
</evidence>
<dbReference type="Proteomes" id="UP000682733">
    <property type="component" value="Unassembled WGS sequence"/>
</dbReference>
<dbReference type="Proteomes" id="UP000677228">
    <property type="component" value="Unassembled WGS sequence"/>
</dbReference>
<feature type="region of interest" description="Disordered" evidence="1">
    <location>
        <begin position="1"/>
        <end position="43"/>
    </location>
</feature>
<evidence type="ECO:0000313" key="4">
    <source>
        <dbReference type="EMBL" id="CAF3583320.1"/>
    </source>
</evidence>
<accession>A0A814I525</accession>
<keyword evidence="6" id="KW-1185">Reference proteome</keyword>
<evidence type="ECO:0000313" key="5">
    <source>
        <dbReference type="EMBL" id="CAF3791114.1"/>
    </source>
</evidence>
<protein>
    <submittedName>
        <fullName evidence="3">Uncharacterized protein</fullName>
    </submittedName>
</protein>
<dbReference type="EMBL" id="CAJOBC010003586">
    <property type="protein sequence ID" value="CAF3791114.1"/>
    <property type="molecule type" value="Genomic_DNA"/>
</dbReference>
<sequence>MPKRSKQNPHLQEILDKRLAVDQVDDESSSDVSSEDEQMDTDDYTAEEKERFNFRSVEFLTHVADFFGE</sequence>